<dbReference type="InterPro" id="IPR011009">
    <property type="entry name" value="Kinase-like_dom_sf"/>
</dbReference>
<sequence>MTNIDISLPGYRILEFIYSGNRTLVYRGLRECDRQPVIIKLLNSEYPSFSELVQFRNQYTIAKNLNIPGIVKAYNLETYRNSYALVMEDFGGISLKEWKIGKSDSLSEFLHIAIQIVSALEGLHRDRIIHKDIKPANILINTSTGEVKLIDFSIASLLPREFPEIQNPNILEGTLAYLSPEQTGRMNRGIDYRSDFYSLGVTFFELLTGQLPFTSNDPMELVHFHIAKLAPSLESERQEIPKVISNIVNKLMAKNAEDRYQSAFGLKYDLQVCLKQWQETGNIANFELGMRDVCDRFVIPEKLYGRDKEVATLLTAFDRVCRGEITSPVENVVAPKSKIELMLIAGSSGIGKTVVVNEVHKPIVKQRGYFIKGKFDQFQRNIPFFGFVQAFQDLIEQLLGENNTQIAAWKTKILTALGENSQVIIDVIPELERIIGKQSTVSELSGSAAQNRFNLLFQKFIQVFTTPEHPLVIFLDDLQWADLASLKLIQLLMSEAEKGYLLLIGAYRDNEVTATHPLMLTLDEISKSQATINTITLTPLEPTDLNHLIADTFKCSSELTQPLTELVYQKTKGNPFFSNQFLKLLHEDRILNFNFDEGYWQCDIAQIKTLAFNDDVVEFMALQLQKLPNSTQEILKLAACIGNQFDLATLASVSEKSQVETAADLWKALQEGLVFPTSKVYKFFQDDNQDTKLIITNDQLANYKFLHDRVQQAAYSLIPPDCKQETHLKIGQLLLKNTLEAEREERIFEIVNQLNYAVELITVQSEKDELAKLNLIAGLKAKASTANAAAVEYLILGIKLLSVNSWETNYDLSLALHETAAEAAFLSGDFEQMKQLSQVVLQQAKNLLDKAKVYEIQIVACIVQSQQLEAIKIGLSILKLLGIELPDKPLESDVTQALEEVTTSLQGKEIEELIELPPMIELNCKVALRLLSSMYPAAQQAVPELMLLITFKMVYLSVKYGNAPESSFAYISYGMLLCEIFGDINSGYRFGKLALLLSDRLNIKALKAKVIAMFASFMHHLQEHLSLNLSRCVEVYKSAHEAGDLEFAGYSICQYGFHLLWAGKELEMVEKEMATYNDVLSSIKLQAAQTYHKIHWQTVLNLLLKAENQFCLIGTAYNEKLMITVHQSANDFVALGFLYICKLTLAYLFCEYQEAEKNLEFANKYFTAVKGFICIPIFHLYDSLTRLAVFKNVSHSEQNSVLSKVQFNQDKLKKWADRAPMNYLHKYYLVEAERHRVLGEYVQAMEMYDRAISLARMNEYVNEEALANELTAKFYLEWGKEKIAQVYLIDAYYAYARWGAKAKINDLEKRYPQILSPILNREKISRKDDASICKLTTGTVTASSTSGSSLLDMATVMKAYQALSSEIELDKLIFTLMQVVIENSGAERGALLRLQSDNLVVEATVNIDRKKIVITDNHQIPHTVINYVQRTQQTIVINDIAVETKFANDPYIIEHQPKSVLCTPILNQGKLIGILYLENNLTKKAFTSDRIQIINLLCSQAAICLENARLYQQSQESLENLKQMQLQLVQSEKMSALGNLVAGVAHEINNPIGFISGNLQPAVDYMQDLFNLIDLYQEHYPTPVAAIESEIEAIDLEYLRSDLPKLLTTMKEGVKRIRHISASLRTFSRADSDRPISCNIHDGIDSTILILKHRIKANETRPAIEVVTNYGNLPSIECYPGQLNQVFMNLLANAIDALEESNIKRSISEIQANPNQITIGTSLDKDKNHVLICIKDNGLGMSDEVKQKVFDHLFTTKPVGQGTGLGLAIAKSIIVDKHKGTLEVNSTPGEGAEFIIIIPIHQQN</sequence>
<dbReference type="SUPFAM" id="SSF47384">
    <property type="entry name" value="Homodimeric domain of signal transducing histidine kinase"/>
    <property type="match status" value="1"/>
</dbReference>
<dbReference type="InterPro" id="IPR008271">
    <property type="entry name" value="Ser/Thr_kinase_AS"/>
</dbReference>
<dbReference type="Gene3D" id="1.10.287.130">
    <property type="match status" value="1"/>
</dbReference>
<dbReference type="SUPFAM" id="SSF55781">
    <property type="entry name" value="GAF domain-like"/>
    <property type="match status" value="1"/>
</dbReference>
<dbReference type="RefSeq" id="WP_039737099.1">
    <property type="nucleotide sequence ID" value="NZ_JTCM02000024.1"/>
</dbReference>
<dbReference type="Pfam" id="PF01590">
    <property type="entry name" value="GAF"/>
    <property type="match status" value="1"/>
</dbReference>
<reference evidence="8 9" key="1">
    <citation type="journal article" date="2015" name="Genome Announc.">
        <title>Draft Genome Sequence of Cyanobacterium Hassallia byssoidea Strain VB512170, Isolated from Monuments in India.</title>
        <authorList>
            <person name="Singh D."/>
            <person name="Chandrababunaidu M.M."/>
            <person name="Panda A."/>
            <person name="Sen D."/>
            <person name="Bhattacharyya S."/>
            <person name="Adhikary S.P."/>
            <person name="Tripathy S."/>
        </authorList>
    </citation>
    <scope>NUCLEOTIDE SEQUENCE [LARGE SCALE GENOMIC DNA]</scope>
    <source>
        <strain evidence="8 9">VB512170</strain>
    </source>
</reference>
<evidence type="ECO:0000259" key="6">
    <source>
        <dbReference type="PROSITE" id="PS50011"/>
    </source>
</evidence>
<dbReference type="SUPFAM" id="SSF55874">
    <property type="entry name" value="ATPase domain of HSP90 chaperone/DNA topoisomerase II/histidine kinase"/>
    <property type="match status" value="1"/>
</dbReference>
<dbReference type="PANTHER" id="PTHR43642:SF1">
    <property type="entry name" value="HYBRID SIGNAL TRANSDUCTION HISTIDINE KINASE G"/>
    <property type="match status" value="1"/>
</dbReference>
<evidence type="ECO:0000256" key="2">
    <source>
        <dbReference type="ARBA" id="ARBA00012438"/>
    </source>
</evidence>
<organism evidence="8 9">
    <name type="scientific">Hassallia byssoidea VB512170</name>
    <dbReference type="NCBI Taxonomy" id="1304833"/>
    <lineage>
        <taxon>Bacteria</taxon>
        <taxon>Bacillati</taxon>
        <taxon>Cyanobacteriota</taxon>
        <taxon>Cyanophyceae</taxon>
        <taxon>Nostocales</taxon>
        <taxon>Tolypothrichaceae</taxon>
        <taxon>Hassallia</taxon>
    </lineage>
</organism>
<dbReference type="PROSITE" id="PS50109">
    <property type="entry name" value="HIS_KIN"/>
    <property type="match status" value="1"/>
</dbReference>
<dbReference type="Gene3D" id="3.40.50.300">
    <property type="entry name" value="P-loop containing nucleotide triphosphate hydrolases"/>
    <property type="match status" value="1"/>
</dbReference>
<dbReference type="EMBL" id="JTCM02000024">
    <property type="protein sequence ID" value="NEU73484.1"/>
    <property type="molecule type" value="Genomic_DNA"/>
</dbReference>
<dbReference type="Pfam" id="PF00069">
    <property type="entry name" value="Pkinase"/>
    <property type="match status" value="1"/>
</dbReference>
<evidence type="ECO:0000256" key="4">
    <source>
        <dbReference type="ARBA" id="ARBA00022777"/>
    </source>
</evidence>
<dbReference type="PROSITE" id="PS00108">
    <property type="entry name" value="PROTEIN_KINASE_ST"/>
    <property type="match status" value="1"/>
</dbReference>
<evidence type="ECO:0000313" key="8">
    <source>
        <dbReference type="EMBL" id="NEU73484.1"/>
    </source>
</evidence>
<dbReference type="CDD" id="cd00082">
    <property type="entry name" value="HisKA"/>
    <property type="match status" value="1"/>
</dbReference>
<dbReference type="SUPFAM" id="SSF52540">
    <property type="entry name" value="P-loop containing nucleoside triphosphate hydrolases"/>
    <property type="match status" value="1"/>
</dbReference>
<dbReference type="SMART" id="SM00220">
    <property type="entry name" value="S_TKc"/>
    <property type="match status" value="1"/>
</dbReference>
<keyword evidence="4" id="KW-0418">Kinase</keyword>
<dbReference type="Pfam" id="PF13191">
    <property type="entry name" value="AAA_16"/>
    <property type="match status" value="1"/>
</dbReference>
<evidence type="ECO:0000313" key="9">
    <source>
        <dbReference type="Proteomes" id="UP000031549"/>
    </source>
</evidence>
<dbReference type="InterPro" id="IPR036890">
    <property type="entry name" value="HATPase_C_sf"/>
</dbReference>
<dbReference type="InterPro" id="IPR003661">
    <property type="entry name" value="HisK_dim/P_dom"/>
</dbReference>
<dbReference type="GO" id="GO:0000155">
    <property type="term" value="F:phosphorelay sensor kinase activity"/>
    <property type="evidence" value="ECO:0007669"/>
    <property type="project" value="InterPro"/>
</dbReference>
<dbReference type="SUPFAM" id="SSF56112">
    <property type="entry name" value="Protein kinase-like (PK-like)"/>
    <property type="match status" value="1"/>
</dbReference>
<dbReference type="InterPro" id="IPR041664">
    <property type="entry name" value="AAA_16"/>
</dbReference>
<dbReference type="CDD" id="cd14014">
    <property type="entry name" value="STKc_PknB_like"/>
    <property type="match status" value="1"/>
</dbReference>
<dbReference type="Gene3D" id="3.30.565.10">
    <property type="entry name" value="Histidine kinase-like ATPase, C-terminal domain"/>
    <property type="match status" value="1"/>
</dbReference>
<dbReference type="InterPro" id="IPR036097">
    <property type="entry name" value="HisK_dim/P_sf"/>
</dbReference>
<dbReference type="InterPro" id="IPR003594">
    <property type="entry name" value="HATPase_dom"/>
</dbReference>
<protein>
    <recommendedName>
        <fullName evidence="2">histidine kinase</fullName>
        <ecNumber evidence="2">2.7.13.3</ecNumber>
    </recommendedName>
</protein>
<dbReference type="SMART" id="SM00065">
    <property type="entry name" value="GAF"/>
    <property type="match status" value="1"/>
</dbReference>
<proteinExistence type="predicted"/>
<evidence type="ECO:0000256" key="5">
    <source>
        <dbReference type="ARBA" id="ARBA00023012"/>
    </source>
</evidence>
<dbReference type="Pfam" id="PF02518">
    <property type="entry name" value="HATPase_c"/>
    <property type="match status" value="1"/>
</dbReference>
<dbReference type="InterPro" id="IPR027417">
    <property type="entry name" value="P-loop_NTPase"/>
</dbReference>
<comment type="caution">
    <text evidence="8">The sequence shown here is derived from an EMBL/GenBank/DDBJ whole genome shotgun (WGS) entry which is preliminary data.</text>
</comment>
<dbReference type="Proteomes" id="UP000031549">
    <property type="component" value="Unassembled WGS sequence"/>
</dbReference>
<dbReference type="Gene3D" id="1.10.510.10">
    <property type="entry name" value="Transferase(Phosphotransferase) domain 1"/>
    <property type="match status" value="1"/>
</dbReference>
<feature type="domain" description="Protein kinase" evidence="6">
    <location>
        <begin position="11"/>
        <end position="274"/>
    </location>
</feature>
<dbReference type="SMART" id="SM00388">
    <property type="entry name" value="HisKA"/>
    <property type="match status" value="1"/>
</dbReference>
<dbReference type="PRINTS" id="PR00344">
    <property type="entry name" value="BCTRLSENSOR"/>
</dbReference>
<dbReference type="InterPro" id="IPR003018">
    <property type="entry name" value="GAF"/>
</dbReference>
<dbReference type="EC" id="2.7.13.3" evidence="2"/>
<feature type="domain" description="Histidine kinase" evidence="7">
    <location>
        <begin position="1543"/>
        <end position="1802"/>
    </location>
</feature>
<keyword evidence="3" id="KW-0597">Phosphoprotein</keyword>
<accession>A0A846H9Y5</accession>
<dbReference type="Gene3D" id="3.30.450.40">
    <property type="match status" value="1"/>
</dbReference>
<dbReference type="InterPro" id="IPR053159">
    <property type="entry name" value="Hybrid_Histidine_Kinase"/>
</dbReference>
<keyword evidence="9" id="KW-1185">Reference proteome</keyword>
<dbReference type="PROSITE" id="PS50011">
    <property type="entry name" value="PROTEIN_KINASE_DOM"/>
    <property type="match status" value="1"/>
</dbReference>
<dbReference type="SMART" id="SM00387">
    <property type="entry name" value="HATPase_c"/>
    <property type="match status" value="1"/>
</dbReference>
<comment type="catalytic activity">
    <reaction evidence="1">
        <text>ATP + protein L-histidine = ADP + protein N-phospho-L-histidine.</text>
        <dbReference type="EC" id="2.7.13.3"/>
    </reaction>
</comment>
<dbReference type="InterPro" id="IPR004358">
    <property type="entry name" value="Sig_transdc_His_kin-like_C"/>
</dbReference>
<gene>
    <name evidence="8" type="ORF">PI95_013140</name>
</gene>
<dbReference type="InterPro" id="IPR005467">
    <property type="entry name" value="His_kinase_dom"/>
</dbReference>
<name>A0A846H9Y5_9CYAN</name>
<dbReference type="PANTHER" id="PTHR43642">
    <property type="entry name" value="HYBRID SIGNAL TRANSDUCTION HISTIDINE KINASE G"/>
    <property type="match status" value="1"/>
</dbReference>
<evidence type="ECO:0000256" key="1">
    <source>
        <dbReference type="ARBA" id="ARBA00000085"/>
    </source>
</evidence>
<keyword evidence="5" id="KW-0902">Two-component regulatory system</keyword>
<dbReference type="InterPro" id="IPR029016">
    <property type="entry name" value="GAF-like_dom_sf"/>
</dbReference>
<evidence type="ECO:0000256" key="3">
    <source>
        <dbReference type="ARBA" id="ARBA00022553"/>
    </source>
</evidence>
<keyword evidence="4" id="KW-0808">Transferase</keyword>
<dbReference type="InterPro" id="IPR000719">
    <property type="entry name" value="Prot_kinase_dom"/>
</dbReference>
<dbReference type="GO" id="GO:0005524">
    <property type="term" value="F:ATP binding"/>
    <property type="evidence" value="ECO:0007669"/>
    <property type="project" value="InterPro"/>
</dbReference>
<evidence type="ECO:0000259" key="7">
    <source>
        <dbReference type="PROSITE" id="PS50109"/>
    </source>
</evidence>